<feature type="region of interest" description="Disordered" evidence="1">
    <location>
        <begin position="102"/>
        <end position="201"/>
    </location>
</feature>
<dbReference type="Proteomes" id="UP001190700">
    <property type="component" value="Unassembled WGS sequence"/>
</dbReference>
<feature type="region of interest" description="Disordered" evidence="1">
    <location>
        <begin position="1"/>
        <end position="30"/>
    </location>
</feature>
<proteinExistence type="predicted"/>
<sequence>MDKENLAPPPEVGDKGRRPYDRADVRTNKEVPRCAQGYIQHVVTTLPGDKKIHAIGVYNPPHPEEEVARSCIRNYIAQEAAIVSRKGEHLIVGDDFNVAETPRAQDGAEQVMEGDGRPSGPGRDQLPARPHVWGAQNRRLAGVTGNSGDRRRTTPDQHQGTQTLQRSPGSGGSSATVENQHDHSRCGRGGETGPGHDVSIPDRVFVNCLK</sequence>
<protein>
    <recommendedName>
        <fullName evidence="4">Endonuclease/exonuclease/phosphatase domain-containing protein</fullName>
    </recommendedName>
</protein>
<reference evidence="2 3" key="1">
    <citation type="journal article" date="2015" name="Genome Biol. Evol.">
        <title>Comparative Genomics of a Bacterivorous Green Alga Reveals Evolutionary Causalities and Consequences of Phago-Mixotrophic Mode of Nutrition.</title>
        <authorList>
            <person name="Burns J.A."/>
            <person name="Paasch A."/>
            <person name="Narechania A."/>
            <person name="Kim E."/>
        </authorList>
    </citation>
    <scope>NUCLEOTIDE SEQUENCE [LARGE SCALE GENOMIC DNA]</scope>
    <source>
        <strain evidence="2 3">PLY_AMNH</strain>
    </source>
</reference>
<dbReference type="EMBL" id="LGRX02001352">
    <property type="protein sequence ID" value="KAK3286292.1"/>
    <property type="molecule type" value="Genomic_DNA"/>
</dbReference>
<evidence type="ECO:0008006" key="4">
    <source>
        <dbReference type="Google" id="ProtNLM"/>
    </source>
</evidence>
<feature type="compositionally biased region" description="Polar residues" evidence="1">
    <location>
        <begin position="156"/>
        <end position="178"/>
    </location>
</feature>
<gene>
    <name evidence="2" type="ORF">CYMTET_6148</name>
</gene>
<evidence type="ECO:0000313" key="3">
    <source>
        <dbReference type="Proteomes" id="UP001190700"/>
    </source>
</evidence>
<evidence type="ECO:0000313" key="2">
    <source>
        <dbReference type="EMBL" id="KAK3286292.1"/>
    </source>
</evidence>
<name>A0AAE0LID2_9CHLO</name>
<dbReference type="AlphaFoldDB" id="A0AAE0LID2"/>
<comment type="caution">
    <text evidence="2">The sequence shown here is derived from an EMBL/GenBank/DDBJ whole genome shotgun (WGS) entry which is preliminary data.</text>
</comment>
<organism evidence="2 3">
    <name type="scientific">Cymbomonas tetramitiformis</name>
    <dbReference type="NCBI Taxonomy" id="36881"/>
    <lineage>
        <taxon>Eukaryota</taxon>
        <taxon>Viridiplantae</taxon>
        <taxon>Chlorophyta</taxon>
        <taxon>Pyramimonadophyceae</taxon>
        <taxon>Pyramimonadales</taxon>
        <taxon>Pyramimonadaceae</taxon>
        <taxon>Cymbomonas</taxon>
    </lineage>
</organism>
<accession>A0AAE0LID2</accession>
<evidence type="ECO:0000256" key="1">
    <source>
        <dbReference type="SAM" id="MobiDB-lite"/>
    </source>
</evidence>
<feature type="compositionally biased region" description="Basic and acidic residues" evidence="1">
    <location>
        <begin position="12"/>
        <end position="30"/>
    </location>
</feature>
<keyword evidence="3" id="KW-1185">Reference proteome</keyword>